<protein>
    <recommendedName>
        <fullName evidence="3">Helix-turn-helix DNA-binding domain protein</fullName>
    </recommendedName>
</protein>
<dbReference type="RefSeq" id="YP_009603250.1">
    <property type="nucleotide sequence ID" value="NC_041949.1"/>
</dbReference>
<dbReference type="OrthoDB" id="35333at10239"/>
<dbReference type="KEGG" id="vg:40079111"/>
<name>A0A0U4B1B1_9CAUD</name>
<evidence type="ECO:0000313" key="1">
    <source>
        <dbReference type="EMBL" id="ALY08446.1"/>
    </source>
</evidence>
<dbReference type="Proteomes" id="UP000225890">
    <property type="component" value="Segment"/>
</dbReference>
<sequence length="98" mass="11201">MKTKTLTIRPSQKGLWVSNETQRPETNLEHVVDFHHRLVVVRQYLGKKGEFARAHGMGNGGTISSIEKQRLRTLKHLAAYADKLGVRLELNIRLPEDD</sequence>
<organism evidence="1 2">
    <name type="scientific">Arthrobacter phage Amigo</name>
    <dbReference type="NCBI Taxonomy" id="1772291"/>
    <lineage>
        <taxon>Viruses</taxon>
        <taxon>Duplodnaviria</taxon>
        <taxon>Heunggongvirae</taxon>
        <taxon>Uroviricota</taxon>
        <taxon>Caudoviricetes</taxon>
        <taxon>Amigovirus</taxon>
        <taxon>Amigovirus amigo</taxon>
    </lineage>
</organism>
<evidence type="ECO:0008006" key="3">
    <source>
        <dbReference type="Google" id="ProtNLM"/>
    </source>
</evidence>
<accession>A0A0U4B1B1</accession>
<gene>
    <name evidence="1" type="primary">69</name>
    <name evidence="1" type="ORF">AMIGO_69</name>
</gene>
<evidence type="ECO:0000313" key="2">
    <source>
        <dbReference type="Proteomes" id="UP000225890"/>
    </source>
</evidence>
<reference evidence="1 2" key="1">
    <citation type="submission" date="2015-11" db="EMBL/GenBank/DDBJ databases">
        <authorList>
            <person name="Bagnasco F.G."/>
            <person name="Brynell Z.S."/>
            <person name="Burke S.O."/>
            <person name="Chimalakonda N.S."/>
            <person name="Connor J.A."/>
            <person name="Curtis K.N."/>
            <person name="Deaton B.M."/>
            <person name="Fahnestock A.K."/>
            <person name="Fratus C.R."/>
            <person name="Karstens A.W."/>
            <person name="Konde S.A."/>
            <person name="Lantz C.N."/>
            <person name="Lee S.M."/>
            <person name="Miller S.N."/>
            <person name="Minick J.E."/>
            <person name="Pruett K.M."/>
            <person name="Rose V.A."/>
            <person name="Schick A.M."/>
            <person name="Sells C.A."/>
            <person name="Sieker J.W."/>
            <person name="Thomas D.S."/>
            <person name="Warrad Y.M."/>
            <person name="Wyper J.F."/>
            <person name="Adair T.L."/>
            <person name="Gibbon B.C."/>
            <person name="Wu H."/>
            <person name="Jones W.S."/>
            <person name="Serrano M.G."/>
            <person name="Buck G."/>
            <person name="Lee V."/>
            <person name="Wang Y."/>
            <person name="Carvalho R."/>
            <person name="Voegtly L."/>
            <person name="Shi R."/>
            <person name="Duckworth R."/>
            <person name="Johnson A."/>
            <person name="Loviza R."/>
            <person name="Walstead R."/>
            <person name="Shah Z."/>
            <person name="Kiflezghi M."/>
            <person name="Wade K."/>
            <person name="Bradley K.W."/>
            <person name="Asai D.J."/>
            <person name="Bowman C.A."/>
            <person name="Russell D.A."/>
            <person name="Pope W.H."/>
            <person name="Jacobs-Sera D."/>
            <person name="Hendrix R.W."/>
            <person name="Hatfull G.F."/>
        </authorList>
    </citation>
    <scope>NUCLEOTIDE SEQUENCE [LARGE SCALE GENOMIC DNA]</scope>
</reference>
<dbReference type="GeneID" id="40079111"/>
<dbReference type="EMBL" id="KU160638">
    <property type="protein sequence ID" value="ALY08446.1"/>
    <property type="molecule type" value="Genomic_DNA"/>
</dbReference>
<proteinExistence type="predicted"/>
<keyword evidence="2" id="KW-1185">Reference proteome</keyword>